<comment type="caution">
    <text evidence="1">The sequence shown here is derived from an EMBL/GenBank/DDBJ whole genome shotgun (WGS) entry which is preliminary data.</text>
</comment>
<evidence type="ECO:0008006" key="3">
    <source>
        <dbReference type="Google" id="ProtNLM"/>
    </source>
</evidence>
<dbReference type="PANTHER" id="PTHR33332">
    <property type="entry name" value="REVERSE TRANSCRIPTASE DOMAIN-CONTAINING PROTEIN"/>
    <property type="match status" value="1"/>
</dbReference>
<dbReference type="AlphaFoldDB" id="A0AAN7NSB2"/>
<keyword evidence="2" id="KW-1185">Reference proteome</keyword>
<accession>A0AAN7NSB2</accession>
<sequence length="303" mass="34339">MSQQRALAAKRANRILGCIKHSIASRSKEVIIPLYLALVQPHLEYCVQFWAPQFKRDVKVLECVQRRATKLVEGLKGMSCEEQLRTLGLSSLKKRRLRGNLIALYSFLRNGSGEGGADLFPWDPVRGCLGMAQSCIRGGSDMTLGNISLPRRHTFDDFWQSGEVPSDWRKGNITPIFKIGRNEDPELTINWLTINQTNDSGIEGTLSTFADHAKLSCAVDSVEGRDTIQRDLDRLEEWAHVNITKFNKAKCKVLHLAQKANRILVCIKRSMANRVREVIFTLYSALVRPYLEYCIQFCGPQDK</sequence>
<reference evidence="1 2" key="1">
    <citation type="journal article" date="2023" name="J. Hered.">
        <title>Chromosome-level genome of the wood stork (Mycteria americana) provides insight into avian chromosome evolution.</title>
        <authorList>
            <person name="Flamio R. Jr."/>
            <person name="Ramstad K.M."/>
        </authorList>
    </citation>
    <scope>NUCLEOTIDE SEQUENCE [LARGE SCALE GENOMIC DNA]</scope>
    <source>
        <strain evidence="1">JAX WOST 10</strain>
    </source>
</reference>
<name>A0AAN7NSB2_MYCAM</name>
<gene>
    <name evidence="1" type="ORF">QYF61_012668</name>
</gene>
<evidence type="ECO:0000313" key="2">
    <source>
        <dbReference type="Proteomes" id="UP001333110"/>
    </source>
</evidence>
<proteinExistence type="predicted"/>
<dbReference type="Proteomes" id="UP001333110">
    <property type="component" value="Unassembled WGS sequence"/>
</dbReference>
<evidence type="ECO:0000313" key="1">
    <source>
        <dbReference type="EMBL" id="KAK4816203.1"/>
    </source>
</evidence>
<dbReference type="EMBL" id="JAUNZN010000009">
    <property type="protein sequence ID" value="KAK4816203.1"/>
    <property type="molecule type" value="Genomic_DNA"/>
</dbReference>
<protein>
    <recommendedName>
        <fullName evidence="3">Rna-directed dna polymerase from mobile element jockey-like</fullName>
    </recommendedName>
</protein>
<organism evidence="1 2">
    <name type="scientific">Mycteria americana</name>
    <name type="common">Wood stork</name>
    <dbReference type="NCBI Taxonomy" id="33587"/>
    <lineage>
        <taxon>Eukaryota</taxon>
        <taxon>Metazoa</taxon>
        <taxon>Chordata</taxon>
        <taxon>Craniata</taxon>
        <taxon>Vertebrata</taxon>
        <taxon>Euteleostomi</taxon>
        <taxon>Archelosauria</taxon>
        <taxon>Archosauria</taxon>
        <taxon>Dinosauria</taxon>
        <taxon>Saurischia</taxon>
        <taxon>Theropoda</taxon>
        <taxon>Coelurosauria</taxon>
        <taxon>Aves</taxon>
        <taxon>Neognathae</taxon>
        <taxon>Neoaves</taxon>
        <taxon>Aequornithes</taxon>
        <taxon>Ciconiiformes</taxon>
        <taxon>Ciconiidae</taxon>
        <taxon>Mycteria</taxon>
    </lineage>
</organism>